<dbReference type="InterPro" id="IPR014030">
    <property type="entry name" value="Ketoacyl_synth_N"/>
</dbReference>
<dbReference type="Gene3D" id="3.40.366.10">
    <property type="entry name" value="Malonyl-Coenzyme A Acyl Carrier Protein, domain 2"/>
    <property type="match status" value="1"/>
</dbReference>
<dbReference type="PROSITE" id="PS52019">
    <property type="entry name" value="PKS_MFAS_DH"/>
    <property type="match status" value="1"/>
</dbReference>
<dbReference type="PANTHER" id="PTHR43775">
    <property type="entry name" value="FATTY ACID SYNTHASE"/>
    <property type="match status" value="1"/>
</dbReference>
<feature type="region of interest" description="Disordered" evidence="8">
    <location>
        <begin position="1785"/>
        <end position="1834"/>
    </location>
</feature>
<feature type="region of interest" description="Disordered" evidence="8">
    <location>
        <begin position="81"/>
        <end position="125"/>
    </location>
</feature>
<evidence type="ECO:0000259" key="10">
    <source>
        <dbReference type="PROSITE" id="PS52004"/>
    </source>
</evidence>
<evidence type="ECO:0000256" key="1">
    <source>
        <dbReference type="ARBA" id="ARBA00004792"/>
    </source>
</evidence>
<dbReference type="InterPro" id="IPR020807">
    <property type="entry name" value="PKS_DH"/>
</dbReference>
<accession>A0ABP5UJX1</accession>
<comment type="pathway">
    <text evidence="1">Antibiotic biosynthesis.</text>
</comment>
<evidence type="ECO:0000259" key="11">
    <source>
        <dbReference type="PROSITE" id="PS52019"/>
    </source>
</evidence>
<evidence type="ECO:0000256" key="8">
    <source>
        <dbReference type="SAM" id="MobiDB-lite"/>
    </source>
</evidence>
<dbReference type="InterPro" id="IPR016035">
    <property type="entry name" value="Acyl_Trfase/lysoPLipase"/>
</dbReference>
<feature type="domain" description="Ketosynthase family 3 (KS3)" evidence="10">
    <location>
        <begin position="123"/>
        <end position="540"/>
    </location>
</feature>
<feature type="compositionally biased region" description="Basic and acidic residues" evidence="8">
    <location>
        <begin position="1014"/>
        <end position="1027"/>
    </location>
</feature>
<dbReference type="Pfam" id="PF02801">
    <property type="entry name" value="Ketoacyl-synt_C"/>
    <property type="match status" value="1"/>
</dbReference>
<dbReference type="InterPro" id="IPR057326">
    <property type="entry name" value="KR_dom"/>
</dbReference>
<dbReference type="PROSITE" id="PS52004">
    <property type="entry name" value="KS3_2"/>
    <property type="match status" value="1"/>
</dbReference>
<dbReference type="InterPro" id="IPR049900">
    <property type="entry name" value="PKS_mFAS_DH"/>
</dbReference>
<dbReference type="SUPFAM" id="SSF51735">
    <property type="entry name" value="NAD(P)-binding Rossmann-fold domains"/>
    <property type="match status" value="2"/>
</dbReference>
<evidence type="ECO:0000313" key="13">
    <source>
        <dbReference type="Proteomes" id="UP001500058"/>
    </source>
</evidence>
<evidence type="ECO:0000256" key="2">
    <source>
        <dbReference type="ARBA" id="ARBA00022450"/>
    </source>
</evidence>
<dbReference type="Gene3D" id="3.40.47.10">
    <property type="match status" value="1"/>
</dbReference>
<feature type="domain" description="Carrier" evidence="9">
    <location>
        <begin position="6"/>
        <end position="80"/>
    </location>
</feature>
<dbReference type="SMART" id="SM01294">
    <property type="entry name" value="PKS_PP_betabranch"/>
    <property type="match status" value="1"/>
</dbReference>
<dbReference type="InterPro" id="IPR036736">
    <property type="entry name" value="ACP-like_sf"/>
</dbReference>
<dbReference type="InterPro" id="IPR016036">
    <property type="entry name" value="Malonyl_transacylase_ACP-bd"/>
</dbReference>
<dbReference type="PANTHER" id="PTHR43775:SF37">
    <property type="entry name" value="SI:DKEY-61P9.11"/>
    <property type="match status" value="1"/>
</dbReference>
<dbReference type="PROSITE" id="PS00606">
    <property type="entry name" value="KS3_1"/>
    <property type="match status" value="1"/>
</dbReference>
<keyword evidence="2" id="KW-0596">Phosphopantetheine</keyword>
<keyword evidence="6" id="KW-0012">Acyltransferase</keyword>
<keyword evidence="3" id="KW-0597">Phosphoprotein</keyword>
<dbReference type="SMART" id="SM00827">
    <property type="entry name" value="PKS_AT"/>
    <property type="match status" value="1"/>
</dbReference>
<dbReference type="Pfam" id="PF08659">
    <property type="entry name" value="KR"/>
    <property type="match status" value="1"/>
</dbReference>
<keyword evidence="5" id="KW-0045">Antibiotic biosynthesis</keyword>
<dbReference type="Gene3D" id="1.10.1200.10">
    <property type="entry name" value="ACP-like"/>
    <property type="match status" value="2"/>
</dbReference>
<dbReference type="InterPro" id="IPR016039">
    <property type="entry name" value="Thiolase-like"/>
</dbReference>
<dbReference type="SMART" id="SM00823">
    <property type="entry name" value="PKS_PP"/>
    <property type="match status" value="2"/>
</dbReference>
<dbReference type="Pfam" id="PF21089">
    <property type="entry name" value="PKS_DH_N"/>
    <property type="match status" value="1"/>
</dbReference>
<evidence type="ECO:0000313" key="12">
    <source>
        <dbReference type="EMBL" id="GAA2382476.1"/>
    </source>
</evidence>
<dbReference type="RefSeq" id="WP_344628709.1">
    <property type="nucleotide sequence ID" value="NZ_BAAATJ010000001.1"/>
</dbReference>
<dbReference type="SUPFAM" id="SSF55048">
    <property type="entry name" value="Probable ACP-binding domain of malonyl-CoA ACP transacylase"/>
    <property type="match status" value="1"/>
</dbReference>
<dbReference type="SUPFAM" id="SSF53901">
    <property type="entry name" value="Thiolase-like"/>
    <property type="match status" value="1"/>
</dbReference>
<dbReference type="Gene3D" id="3.30.70.3290">
    <property type="match status" value="1"/>
</dbReference>
<evidence type="ECO:0000256" key="7">
    <source>
        <dbReference type="PROSITE-ProRule" id="PRU01363"/>
    </source>
</evidence>
<dbReference type="InterPro" id="IPR013968">
    <property type="entry name" value="PKS_KR"/>
</dbReference>
<dbReference type="SUPFAM" id="SSF47336">
    <property type="entry name" value="ACP-like"/>
    <property type="match status" value="2"/>
</dbReference>
<comment type="caution">
    <text evidence="7">Lacks conserved residue(s) required for the propagation of feature annotation.</text>
</comment>
<dbReference type="PROSITE" id="PS50075">
    <property type="entry name" value="CARRIER"/>
    <property type="match status" value="2"/>
</dbReference>
<dbReference type="InterPro" id="IPR049552">
    <property type="entry name" value="PKS_DH_N"/>
</dbReference>
<keyword evidence="13" id="KW-1185">Reference proteome</keyword>
<dbReference type="InterPro" id="IPR020841">
    <property type="entry name" value="PKS_Beta-ketoAc_synthase_dom"/>
</dbReference>
<dbReference type="Proteomes" id="UP001500058">
    <property type="component" value="Unassembled WGS sequence"/>
</dbReference>
<dbReference type="Pfam" id="PF00109">
    <property type="entry name" value="ketoacyl-synt"/>
    <property type="match status" value="1"/>
</dbReference>
<dbReference type="EMBL" id="BAAATJ010000001">
    <property type="protein sequence ID" value="GAA2382476.1"/>
    <property type="molecule type" value="Genomic_DNA"/>
</dbReference>
<dbReference type="Pfam" id="PF00698">
    <property type="entry name" value="Acyl_transf_1"/>
    <property type="match status" value="1"/>
</dbReference>
<dbReference type="InterPro" id="IPR042104">
    <property type="entry name" value="PKS_dehydratase_sf"/>
</dbReference>
<evidence type="ECO:0000259" key="9">
    <source>
        <dbReference type="PROSITE" id="PS50075"/>
    </source>
</evidence>
<reference evidence="13" key="1">
    <citation type="journal article" date="2019" name="Int. J. Syst. Evol. Microbiol.">
        <title>The Global Catalogue of Microorganisms (GCM) 10K type strain sequencing project: providing services to taxonomists for standard genome sequencing and annotation.</title>
        <authorList>
            <consortium name="The Broad Institute Genomics Platform"/>
            <consortium name="The Broad Institute Genome Sequencing Center for Infectious Disease"/>
            <person name="Wu L."/>
            <person name="Ma J."/>
        </authorList>
    </citation>
    <scope>NUCLEOTIDE SEQUENCE [LARGE SCALE GENOMIC DNA]</scope>
    <source>
        <strain evidence="13">JCM 6921</strain>
    </source>
</reference>
<evidence type="ECO:0000256" key="3">
    <source>
        <dbReference type="ARBA" id="ARBA00022553"/>
    </source>
</evidence>
<feature type="domain" description="Carrier" evidence="9">
    <location>
        <begin position="1832"/>
        <end position="1906"/>
    </location>
</feature>
<dbReference type="InterPro" id="IPR014043">
    <property type="entry name" value="Acyl_transferase_dom"/>
</dbReference>
<dbReference type="CDD" id="cd00833">
    <property type="entry name" value="PKS"/>
    <property type="match status" value="1"/>
</dbReference>
<protein>
    <submittedName>
        <fullName evidence="12">Phthiocerol type I polyketide synthase PpsD</fullName>
    </submittedName>
</protein>
<organism evidence="12 13">
    <name type="scientific">Streptomyces glaucosporus</name>
    <dbReference type="NCBI Taxonomy" id="284044"/>
    <lineage>
        <taxon>Bacteria</taxon>
        <taxon>Bacillati</taxon>
        <taxon>Actinomycetota</taxon>
        <taxon>Actinomycetes</taxon>
        <taxon>Kitasatosporales</taxon>
        <taxon>Streptomycetaceae</taxon>
        <taxon>Streptomyces</taxon>
    </lineage>
</organism>
<evidence type="ECO:0000256" key="5">
    <source>
        <dbReference type="ARBA" id="ARBA00023194"/>
    </source>
</evidence>
<dbReference type="InterPro" id="IPR050091">
    <property type="entry name" value="PKS_NRPS_Biosynth_Enz"/>
</dbReference>
<proteinExistence type="predicted"/>
<dbReference type="Gene3D" id="3.10.129.110">
    <property type="entry name" value="Polyketide synthase dehydratase"/>
    <property type="match status" value="1"/>
</dbReference>
<dbReference type="InterPro" id="IPR032821">
    <property type="entry name" value="PKS_assoc"/>
</dbReference>
<dbReference type="SMART" id="SM00826">
    <property type="entry name" value="PKS_DH"/>
    <property type="match status" value="1"/>
</dbReference>
<dbReference type="SMART" id="SM00825">
    <property type="entry name" value="PKS_KS"/>
    <property type="match status" value="1"/>
</dbReference>
<dbReference type="InterPro" id="IPR009081">
    <property type="entry name" value="PP-bd_ACP"/>
</dbReference>
<dbReference type="Gene3D" id="3.40.50.720">
    <property type="entry name" value="NAD(P)-binding Rossmann-like Domain"/>
    <property type="match status" value="1"/>
</dbReference>
<name>A0ABP5UJX1_9ACTN</name>
<dbReference type="SMART" id="SM00822">
    <property type="entry name" value="PKS_KR"/>
    <property type="match status" value="1"/>
</dbReference>
<dbReference type="InterPro" id="IPR036291">
    <property type="entry name" value="NAD(P)-bd_dom_sf"/>
</dbReference>
<dbReference type="Pfam" id="PF00550">
    <property type="entry name" value="PP-binding"/>
    <property type="match status" value="2"/>
</dbReference>
<dbReference type="InterPro" id="IPR020806">
    <property type="entry name" value="PKS_PP-bd"/>
</dbReference>
<feature type="domain" description="PKS/mFAS DH" evidence="11">
    <location>
        <begin position="1017"/>
        <end position="1294"/>
    </location>
</feature>
<evidence type="ECO:0000256" key="6">
    <source>
        <dbReference type="ARBA" id="ARBA00023315"/>
    </source>
</evidence>
<dbReference type="InterPro" id="IPR001227">
    <property type="entry name" value="Ac_transferase_dom_sf"/>
</dbReference>
<evidence type="ECO:0000256" key="4">
    <source>
        <dbReference type="ARBA" id="ARBA00022679"/>
    </source>
</evidence>
<feature type="region of interest" description="N-terminal hotdog fold" evidence="7">
    <location>
        <begin position="1017"/>
        <end position="1142"/>
    </location>
</feature>
<dbReference type="Pfam" id="PF16197">
    <property type="entry name" value="KAsynt_C_assoc"/>
    <property type="match status" value="1"/>
</dbReference>
<dbReference type="InterPro" id="IPR014031">
    <property type="entry name" value="Ketoacyl_synth_C"/>
</dbReference>
<comment type="caution">
    <text evidence="12">The sequence shown here is derived from an EMBL/GenBank/DDBJ whole genome shotgun (WGS) entry which is preliminary data.</text>
</comment>
<gene>
    <name evidence="12" type="primary">ppsD</name>
    <name evidence="12" type="ORF">GCM10010420_00490</name>
</gene>
<sequence>MGTRERELRDWVIDWVARNADVPRNSVDTDRPFGEYGLSSVKLVSLSGELGELLGLDLPVDIAYGFPTVSALAGRLAAEASEADDASDAETAPGPASDAETAPGPASDAETVPGPAAGDGSDPEPVAVVGVGCRFPGGVRGPDEFWRFLLDGGDGIRRVPEGRWADVPDGDRIRAGAAGLGGFLDGIDRFDAAFFGVSPREAETTDPQQRLVLEVAWEALEHAGVPPHTLEGRRAGVFLGAAGADYAPEDLHDMGGWSATGASMGVIASRLSYLLGSRGPSMLVDTACSASLVAVHLACQSLRAGECEIALAGGVNALLTPAVSVAFEEAGVLSPDGRCRTFDAGAHGYGRAEGSGIVVLKRLSDALRDGDRVLAVVRGSAVNHNGRSNGLMAPSPVAQAELLRVAYENAGVDPGAVDYLEAHGTGTAVGDPIEIGAVTTVTGAGRDPDRPLLLGAVKTNLGHLEAAAGIAGFIKTALALHHGEIPPNLNFASLNPAVPADAPIRVVTERTPWPSGPGRRTAGVSAFGFGGANAHVVLEEAPRTGPAPEPACPRAAADGDGPDDRCVVVTVDGSSPRAYRAEAGRLRDWLAEHREEVSPASLAHTTTVRRSHGPLRGAVVARDTDRLLERLGLLAAGEEGPGVVTGAVRDTARPVFVFSGQGSQWAGMARELLTGDPAFAEALDELDAFVRKEAGFSVRELLADPDEGALEAIDVVQPVLFAVQVALAAAWRARGVEPVAVIGHSMGEAAAAVVSGALSPEDGARVTCRRSRLMRRLAGRGAMAVVAAPSEEVEEFVAERGLASAVTVAVRLSPGDTVVSGDRGAVESLLAEWEERGVDGMPVKVDVASHSPQVDGILGELAAELADLRPRPPRIPLYSTVAAGREERMDARYWVDNLRQPVMLADAVRAAAEDGHEVFVEVSPHPVLVRPVRDTLNSLDLTDAVVRPTLRRDEHPVDVLAEGAALLHCHGHRIDWDRVWIGGELLSLPPRHWDHDRSYWLDRTPAPAPASAAPHEHPLLGRRTEPADRPGTVVWEAALTTADLPWLADHEVAGERTLPAGVHAELALAAGRATGFRHPVVRDLALHTPVAPPAGEPLLLQTVCRTDAGAPAATVQVFARTAGAGEWQQCASARIHAAPSSPAPGAAEPLAATTVTAEEHYAAAERDGVVFGGGLRTVRELRAGSGRAEAVLRLPGGGGDPRFTVHPALLTGALETLGAAAAGLFPHTSFTVAGIGSLRTVAGAGPVTRATATVVPDRCAADGVEGDCVLWCDDTPVAELAGVRLARVANGNAAGDANRNAAGSDDLAAPPPEWSLDLVWRPAGPRDGATAGAGAPQDGEDWVVVGEHPALIAGLRDRGVTCRVVPAPPHDGGDGAVEEWTRRLGNALDAGPADRVLFAAGLAVRGSSAGAATALTASAVTVVRALDSFDPSGTRSARLHFLTCGAQHTGREDTLHPAQAVLWGLGRSVALEHPGLWGSLVDLDPADPGAWAGAVHAAVRGAPPGDQSAYRAGERLVPRLVRHAPEPDAAPAPRRAAPGIGEGSHLVVGATGALGPHLVRQLVAMGARCLVLLSRRPAPGAPDGAGAAGLPAGVRVVRVTADVADQEAMEELFARFGNDLPPLRAVHHAAFARSVVPVREMTRAHIDGMFRAKVAGTALLTRLAADHGAEDVVCVSSTTGLLGSGGLAHYAAGSCYLDALGRAWNRRGLPVRVLVLGPCGEGLAGTPEEDTVRASGLRLMPGRRALAAVRPLLADGREYHVVADADWPAVDDALSTAVRSPLLDDLLRDGGTPPADGRAAHTGPDPAPAPGRGRETGRAPAPADRPAPRTRRELEDLVRREVAAAMGCEPEAVRTRQNLFAAGMDSLMSLVVLRRLRTALALDLGPRDLHRHPTVASLAAFLQTNPSRTPERAEKEEAAS</sequence>
<dbReference type="InterPro" id="IPR018201">
    <property type="entry name" value="Ketoacyl_synth_AS"/>
</dbReference>
<dbReference type="SUPFAM" id="SSF52151">
    <property type="entry name" value="FabD/lysophospholipase-like"/>
    <property type="match status" value="1"/>
</dbReference>
<feature type="region of interest" description="C-terminal hotdog fold" evidence="7">
    <location>
        <begin position="1152"/>
        <end position="1294"/>
    </location>
</feature>
<feature type="region of interest" description="Disordered" evidence="8">
    <location>
        <begin position="1005"/>
        <end position="1027"/>
    </location>
</feature>
<keyword evidence="4" id="KW-0808">Transferase</keyword>